<evidence type="ECO:0000313" key="1">
    <source>
        <dbReference type="EMBL" id="MFB5945990.1"/>
    </source>
</evidence>
<name>A0ABV5CF21_9SPHI</name>
<reference evidence="1 2" key="1">
    <citation type="submission" date="2024-04" db="EMBL/GenBank/DDBJ databases">
        <title>Albibacterium profundi sp. nov., isolated from sediment of the Challenger Deep of Mariana Trench.</title>
        <authorList>
            <person name="Wang Y."/>
        </authorList>
    </citation>
    <scope>NUCLEOTIDE SEQUENCE [LARGE SCALE GENOMIC DNA]</scope>
    <source>
        <strain evidence="1 2">RHL897</strain>
    </source>
</reference>
<accession>A0ABV5CF21</accession>
<dbReference type="InterPro" id="IPR024078">
    <property type="entry name" value="LmbE-like_dom_sf"/>
</dbReference>
<dbReference type="InterPro" id="IPR003737">
    <property type="entry name" value="GlcNAc_PI_deacetylase-related"/>
</dbReference>
<dbReference type="RefSeq" id="WP_375557519.1">
    <property type="nucleotide sequence ID" value="NZ_JBBVGT010000002.1"/>
</dbReference>
<dbReference type="PANTHER" id="PTHR12993">
    <property type="entry name" value="N-ACETYLGLUCOSAMINYL-PHOSPHATIDYLINOSITOL DE-N-ACETYLASE-RELATED"/>
    <property type="match status" value="1"/>
</dbReference>
<dbReference type="EC" id="3.5.1.-" evidence="1"/>
<dbReference type="InterPro" id="IPR029062">
    <property type="entry name" value="Class_I_gatase-like"/>
</dbReference>
<dbReference type="PANTHER" id="PTHR12993:SF11">
    <property type="entry name" value="N-ACETYLGLUCOSAMINYL-PHOSPHATIDYLINOSITOL DE-N-ACETYLASE"/>
    <property type="match status" value="1"/>
</dbReference>
<evidence type="ECO:0000313" key="2">
    <source>
        <dbReference type="Proteomes" id="UP001580928"/>
    </source>
</evidence>
<dbReference type="SUPFAM" id="SSF52317">
    <property type="entry name" value="Class I glutamine amidotransferase-like"/>
    <property type="match status" value="1"/>
</dbReference>
<dbReference type="GO" id="GO:0016787">
    <property type="term" value="F:hydrolase activity"/>
    <property type="evidence" value="ECO:0007669"/>
    <property type="project" value="UniProtKB-KW"/>
</dbReference>
<organism evidence="1 2">
    <name type="scientific">Albibacterium profundi</name>
    <dbReference type="NCBI Taxonomy" id="3134906"/>
    <lineage>
        <taxon>Bacteria</taxon>
        <taxon>Pseudomonadati</taxon>
        <taxon>Bacteroidota</taxon>
        <taxon>Sphingobacteriia</taxon>
        <taxon>Sphingobacteriales</taxon>
        <taxon>Sphingobacteriaceae</taxon>
        <taxon>Albibacterium</taxon>
    </lineage>
</organism>
<dbReference type="Gene3D" id="3.40.50.10320">
    <property type="entry name" value="LmbE-like"/>
    <property type="match status" value="1"/>
</dbReference>
<dbReference type="SUPFAM" id="SSF102588">
    <property type="entry name" value="LmbE-like"/>
    <property type="match status" value="1"/>
</dbReference>
<keyword evidence="1" id="KW-0378">Hydrolase</keyword>
<dbReference type="Pfam" id="PF02585">
    <property type="entry name" value="PIG-L"/>
    <property type="match status" value="1"/>
</dbReference>
<gene>
    <name evidence="1" type="ORF">WKR92_09105</name>
</gene>
<dbReference type="EMBL" id="JBBVGT010000002">
    <property type="protein sequence ID" value="MFB5945990.1"/>
    <property type="molecule type" value="Genomic_DNA"/>
</dbReference>
<dbReference type="Proteomes" id="UP001580928">
    <property type="component" value="Unassembled WGS sequence"/>
</dbReference>
<protein>
    <submittedName>
        <fullName evidence="1">PIG-L family deacetylase</fullName>
        <ecNumber evidence="1">3.5.1.-</ecNumber>
    </submittedName>
</protein>
<comment type="caution">
    <text evidence="1">The sequence shown here is derived from an EMBL/GenBank/DDBJ whole genome shotgun (WGS) entry which is preliminary data.</text>
</comment>
<keyword evidence="2" id="KW-1185">Reference proteome</keyword>
<proteinExistence type="predicted"/>
<sequence>MLKNLPRVLYLAAHPDDENTGLLSWLVNEKNVETAYLSLTRGDGGQNLLGSEQGPALGLIRTYELLEARKVDGAKQLFSTAIDFGYSKSSEDTFTQWNLDSVTKDVVWIIRQFQPDLIITRFPPTSAAGHGQHSASATIAEAAFKAAADPSKFPEQLKDTKVWQAKRLVWNTFRFGNTNTTNENQFKIEVGQYDPLLGMGYGELAGVSRSKHQSQGAGTPSVAGVRTEYFSHVDGEPMQSSLFDDITLTFSDLERPDIDQAINKVLDEYDFKNPSSSLPALLNIRVMIESLEEGSTQKSKLAAIDHTIQSASGFMAEMVTDRHEAIPGEALSFDLNLIARSSTPVVVEKITVLTEELEPQRELPIDSVIDFSFDLRIPFDAKPTEPYWLSNEPKTDSQYSVSSTELIGLPFKQADLNAQVTLRIGEQRFHVSVPFSYKKLDPIKGGIVEQLQIIPPVNITFTQPIYFVKNDSSLDLTLDIENRGEENAGKLIVSQGTKKLTSINNVTLAAGQDSTISFTLESKSLKNLNPNQPITASFHTENQTYTKNRHLVQYDHIPTLQYFTPASALIMNGNLSSTIEKVGYIQGAGDFIPTFLRLAGMDVTFLTEADFENAENLKNYDAIITGIRAINVEKRMDQWMPVLNEYVFHGGTVVMQFNTLQDMATTDIGPYPFTISRNRVAEENAKVTILEPNNALLNTPNKINQDDFKGWIQEMGPYFPSEWDPAYTPLLEMHDQGEDPQKGALLYAQYGKGHFIYTPLSFFRQLPIGHSGASKLFFNLLSIGQDEK</sequence>